<name>A0A848K5V7_9NOCA</name>
<dbReference type="PANTHER" id="PTHR33744:SF15">
    <property type="entry name" value="CARBOHYDRATE DIACID REGULATOR"/>
    <property type="match status" value="1"/>
</dbReference>
<sequence>MTLQACGLRGAHDLESLGLRAAVAMDSDVSDIIRARYLDPLSGDSARELIATLRAYLACDMHVERTATRLFVHQNTVRYRIARFEELTGANLRETRVVVEVWWALALSEMSL</sequence>
<dbReference type="Pfam" id="PF13556">
    <property type="entry name" value="HTH_30"/>
    <property type="match status" value="1"/>
</dbReference>
<keyword evidence="3" id="KW-1185">Reference proteome</keyword>
<reference evidence="2 3" key="2">
    <citation type="submission" date="2020-06" db="EMBL/GenBank/DDBJ databases">
        <title>Antribacter stalactiti gen. nov., sp. nov., a new member of the family Nacardiaceae isolated from a cave.</title>
        <authorList>
            <person name="Kim I.S."/>
        </authorList>
    </citation>
    <scope>NUCLEOTIDE SEQUENCE [LARGE SCALE GENOMIC DNA]</scope>
    <source>
        <strain evidence="2 3">YC2-7</strain>
    </source>
</reference>
<dbReference type="PANTHER" id="PTHR33744">
    <property type="entry name" value="CARBOHYDRATE DIACID REGULATOR"/>
    <property type="match status" value="1"/>
</dbReference>
<dbReference type="InterPro" id="IPR051448">
    <property type="entry name" value="CdaR-like_regulators"/>
</dbReference>
<evidence type="ECO:0000313" key="3">
    <source>
        <dbReference type="Proteomes" id="UP000535543"/>
    </source>
</evidence>
<evidence type="ECO:0000259" key="1">
    <source>
        <dbReference type="Pfam" id="PF13556"/>
    </source>
</evidence>
<dbReference type="InterPro" id="IPR042070">
    <property type="entry name" value="PucR_C-HTH_sf"/>
</dbReference>
<feature type="domain" description="PucR C-terminal helix-turn-helix" evidence="1">
    <location>
        <begin position="49"/>
        <end position="106"/>
    </location>
</feature>
<proteinExistence type="predicted"/>
<protein>
    <submittedName>
        <fullName evidence="2">PucR family transcriptional regulator</fullName>
    </submittedName>
</protein>
<organism evidence="2 3">
    <name type="scientific">Antrihabitans stalactiti</name>
    <dbReference type="NCBI Taxonomy" id="2584121"/>
    <lineage>
        <taxon>Bacteria</taxon>
        <taxon>Bacillati</taxon>
        <taxon>Actinomycetota</taxon>
        <taxon>Actinomycetes</taxon>
        <taxon>Mycobacteriales</taxon>
        <taxon>Nocardiaceae</taxon>
        <taxon>Antrihabitans</taxon>
    </lineage>
</organism>
<dbReference type="Proteomes" id="UP000535543">
    <property type="component" value="Unassembled WGS sequence"/>
</dbReference>
<dbReference type="EMBL" id="VCQU01000001">
    <property type="protein sequence ID" value="NMN93779.1"/>
    <property type="molecule type" value="Genomic_DNA"/>
</dbReference>
<dbReference type="InterPro" id="IPR025736">
    <property type="entry name" value="PucR_C-HTH_dom"/>
</dbReference>
<dbReference type="AlphaFoldDB" id="A0A848K5V7"/>
<accession>A0A848K5V7</accession>
<reference evidence="2 3" key="1">
    <citation type="submission" date="2019-05" db="EMBL/GenBank/DDBJ databases">
        <authorList>
            <person name="Lee S.D."/>
        </authorList>
    </citation>
    <scope>NUCLEOTIDE SEQUENCE [LARGE SCALE GENOMIC DNA]</scope>
    <source>
        <strain evidence="2 3">YC2-7</strain>
    </source>
</reference>
<comment type="caution">
    <text evidence="2">The sequence shown here is derived from an EMBL/GenBank/DDBJ whole genome shotgun (WGS) entry which is preliminary data.</text>
</comment>
<dbReference type="Gene3D" id="1.10.10.2840">
    <property type="entry name" value="PucR C-terminal helix-turn-helix domain"/>
    <property type="match status" value="1"/>
</dbReference>
<gene>
    <name evidence="2" type="ORF">FGL95_01835</name>
</gene>
<evidence type="ECO:0000313" key="2">
    <source>
        <dbReference type="EMBL" id="NMN93779.1"/>
    </source>
</evidence>